<reference evidence="2 3" key="1">
    <citation type="submission" date="2020-02" db="EMBL/GenBank/DDBJ databases">
        <authorList>
            <person name="Kim M.K."/>
        </authorList>
    </citation>
    <scope>NUCLEOTIDE SEQUENCE [LARGE SCALE GENOMIC DNA]</scope>
    <source>
        <strain evidence="2 3">17J57-3</strain>
    </source>
</reference>
<feature type="compositionally biased region" description="Basic and acidic residues" evidence="1">
    <location>
        <begin position="122"/>
        <end position="133"/>
    </location>
</feature>
<feature type="compositionally biased region" description="Basic and acidic residues" evidence="1">
    <location>
        <begin position="45"/>
        <end position="61"/>
    </location>
</feature>
<sequence>MKYKTIDGGHPAPYPDMTDAQLYNYEVAFGVQKRTFDKPPVSARPARERERMRPSGGRRIEIPPQEPATMRNDATRTRAEPRLDDAFRMEFAADPDPGLDETPTLRATERRPAPDIEPAFDGGHEAVREDAPRHPRPHFSDAPAEEHGESDLPALDLSKPVRTITTKQPVEIITIRARHPVYKVHGYIGDDQVVTLFTVDGRISEHGLPFLENVPHQQRLYVNVYRNPDPMGRERFILTQHSSREEADRQAHPGRLACVPVEFDQ</sequence>
<accession>A0A6B3SFK6</accession>
<name>A0A6B3SFK6_9BURK</name>
<keyword evidence="3" id="KW-1185">Reference proteome</keyword>
<dbReference type="EMBL" id="JAAIVB010000008">
    <property type="protein sequence ID" value="NEX59677.1"/>
    <property type="molecule type" value="Genomic_DNA"/>
</dbReference>
<organism evidence="2 3">
    <name type="scientific">Noviherbaspirillum galbum</name>
    <dbReference type="NCBI Taxonomy" id="2709383"/>
    <lineage>
        <taxon>Bacteria</taxon>
        <taxon>Pseudomonadati</taxon>
        <taxon>Pseudomonadota</taxon>
        <taxon>Betaproteobacteria</taxon>
        <taxon>Burkholderiales</taxon>
        <taxon>Oxalobacteraceae</taxon>
        <taxon>Noviherbaspirillum</taxon>
    </lineage>
</organism>
<comment type="caution">
    <text evidence="2">The sequence shown here is derived from an EMBL/GenBank/DDBJ whole genome shotgun (WGS) entry which is preliminary data.</text>
</comment>
<evidence type="ECO:0000313" key="2">
    <source>
        <dbReference type="EMBL" id="NEX59677.1"/>
    </source>
</evidence>
<dbReference type="Proteomes" id="UP000482155">
    <property type="component" value="Unassembled WGS sequence"/>
</dbReference>
<proteinExistence type="predicted"/>
<gene>
    <name evidence="2" type="ORF">G3574_01170</name>
</gene>
<feature type="region of interest" description="Disordered" evidence="1">
    <location>
        <begin position="36"/>
        <end position="158"/>
    </location>
</feature>
<dbReference type="RefSeq" id="WP_163960063.1">
    <property type="nucleotide sequence ID" value="NZ_JAAIVB010000008.1"/>
</dbReference>
<feature type="compositionally biased region" description="Basic and acidic residues" evidence="1">
    <location>
        <begin position="73"/>
        <end position="88"/>
    </location>
</feature>
<evidence type="ECO:0000256" key="1">
    <source>
        <dbReference type="SAM" id="MobiDB-lite"/>
    </source>
</evidence>
<evidence type="ECO:0000313" key="3">
    <source>
        <dbReference type="Proteomes" id="UP000482155"/>
    </source>
</evidence>
<protein>
    <submittedName>
        <fullName evidence="2">Uncharacterized protein</fullName>
    </submittedName>
</protein>
<dbReference type="AlphaFoldDB" id="A0A6B3SFK6"/>